<dbReference type="Proteomes" id="UP000295504">
    <property type="component" value="Unassembled WGS sequence"/>
</dbReference>
<evidence type="ECO:0000313" key="2">
    <source>
        <dbReference type="EMBL" id="TCQ06581.1"/>
    </source>
</evidence>
<dbReference type="NCBIfam" id="NF008528">
    <property type="entry name" value="PRK11463.1-2"/>
    <property type="match status" value="1"/>
</dbReference>
<feature type="transmembrane region" description="Helical" evidence="1">
    <location>
        <begin position="5"/>
        <end position="23"/>
    </location>
</feature>
<proteinExistence type="predicted"/>
<protein>
    <submittedName>
        <fullName evidence="2">UPF0716 protein FxsA</fullName>
    </submittedName>
</protein>
<accession>A0A4R2TS95</accession>
<keyword evidence="3" id="KW-1185">Reference proteome</keyword>
<reference evidence="2 3" key="1">
    <citation type="submission" date="2019-03" db="EMBL/GenBank/DDBJ databases">
        <title>Genomic Encyclopedia of Type Strains, Phase IV (KMG-IV): sequencing the most valuable type-strain genomes for metagenomic binning, comparative biology and taxonomic classification.</title>
        <authorList>
            <person name="Goeker M."/>
        </authorList>
    </citation>
    <scope>NUCLEOTIDE SEQUENCE [LARGE SCALE GENOMIC DNA]</scope>
    <source>
        <strain evidence="2 3">DSM 100013</strain>
    </source>
</reference>
<sequence>MLFKLMLLFTVVPIVELMILFRLGQYIGFQYTIIIVLVTGVVGAFLSKSEGKGIIRRIKLDLSNGRVPADELINGLCVIVGGAMLLTPGILTDTVGFILVISPTRQVIIATIKRKIKNMIHEGTLHFYFRK</sequence>
<dbReference type="AlphaFoldDB" id="A0A4R2TS95"/>
<dbReference type="PANTHER" id="PTHR35335">
    <property type="entry name" value="UPF0716 PROTEIN FXSA"/>
    <property type="match status" value="1"/>
</dbReference>
<keyword evidence="1" id="KW-0812">Transmembrane</keyword>
<dbReference type="RefSeq" id="WP_132847466.1">
    <property type="nucleotide sequence ID" value="NZ_CP058648.1"/>
</dbReference>
<evidence type="ECO:0000313" key="3">
    <source>
        <dbReference type="Proteomes" id="UP000295504"/>
    </source>
</evidence>
<evidence type="ECO:0000256" key="1">
    <source>
        <dbReference type="SAM" id="Phobius"/>
    </source>
</evidence>
<comment type="caution">
    <text evidence="2">The sequence shown here is derived from an EMBL/GenBank/DDBJ whole genome shotgun (WGS) entry which is preliminary data.</text>
</comment>
<feature type="transmembrane region" description="Helical" evidence="1">
    <location>
        <begin position="29"/>
        <end position="47"/>
    </location>
</feature>
<keyword evidence="1" id="KW-0472">Membrane</keyword>
<dbReference type="Pfam" id="PF04186">
    <property type="entry name" value="FxsA"/>
    <property type="match status" value="1"/>
</dbReference>
<dbReference type="OrthoDB" id="9792788at2"/>
<dbReference type="PANTHER" id="PTHR35335:SF1">
    <property type="entry name" value="UPF0716 PROTEIN FXSA"/>
    <property type="match status" value="1"/>
</dbReference>
<gene>
    <name evidence="2" type="ORF">EDD79_10036</name>
</gene>
<name>A0A4R2TS95_9FIRM</name>
<dbReference type="InterPro" id="IPR007313">
    <property type="entry name" value="FxsA"/>
</dbReference>
<keyword evidence="1" id="KW-1133">Transmembrane helix</keyword>
<dbReference type="EMBL" id="SLYC01000003">
    <property type="protein sequence ID" value="TCQ06581.1"/>
    <property type="molecule type" value="Genomic_DNA"/>
</dbReference>
<organism evidence="2 3">
    <name type="scientific">Serpentinicella alkaliphila</name>
    <dbReference type="NCBI Taxonomy" id="1734049"/>
    <lineage>
        <taxon>Bacteria</taxon>
        <taxon>Bacillati</taxon>
        <taxon>Bacillota</taxon>
        <taxon>Clostridia</taxon>
        <taxon>Peptostreptococcales</taxon>
        <taxon>Natronincolaceae</taxon>
        <taxon>Serpentinicella</taxon>
    </lineage>
</organism>
<dbReference type="GO" id="GO:0016020">
    <property type="term" value="C:membrane"/>
    <property type="evidence" value="ECO:0007669"/>
    <property type="project" value="InterPro"/>
</dbReference>